<proteinExistence type="inferred from homology"/>
<sequence length="141" mass="15757">MTTTIDSIISDFEFLDDWEDRYRYVIDLGKELPAYPDDARDAAHKVQGCVSQVWLKTIPHEGNDPVIEFLGDSDAHIVRGLVAIVLAFYSGRKASEIVSSDAEEVLKKLGLDEHLTPQRSNGLRSMVARIRRDAEALKVSA</sequence>
<gene>
    <name evidence="3" type="ORF">CES85_0609</name>
</gene>
<dbReference type="RefSeq" id="WP_095446251.1">
    <property type="nucleotide sequence ID" value="NZ_CP022604.1"/>
</dbReference>
<protein>
    <submittedName>
        <fullName evidence="3">Fe-S metabolism associated domain protein</fullName>
    </submittedName>
</protein>
<dbReference type="InterPro" id="IPR003808">
    <property type="entry name" value="Fe-S_metab-assoc_dom"/>
</dbReference>
<dbReference type="PANTHER" id="PTHR43597">
    <property type="entry name" value="SULFUR ACCEPTOR PROTEIN CSDE"/>
    <property type="match status" value="1"/>
</dbReference>
<evidence type="ECO:0000313" key="3">
    <source>
        <dbReference type="EMBL" id="ASV86913.1"/>
    </source>
</evidence>
<dbReference type="Pfam" id="PF02657">
    <property type="entry name" value="SufE"/>
    <property type="match status" value="1"/>
</dbReference>
<dbReference type="AlphaFoldDB" id="A0A248UJA7"/>
<dbReference type="Gene3D" id="3.90.1010.10">
    <property type="match status" value="1"/>
</dbReference>
<dbReference type="OrthoDB" id="9799320at2"/>
<evidence type="ECO:0000256" key="1">
    <source>
        <dbReference type="ARBA" id="ARBA00010282"/>
    </source>
</evidence>
<dbReference type="Proteomes" id="UP000215256">
    <property type="component" value="Chromosome 1"/>
</dbReference>
<dbReference type="SUPFAM" id="SSF82649">
    <property type="entry name" value="SufE/NifU"/>
    <property type="match status" value="1"/>
</dbReference>
<organism evidence="3 4">
    <name type="scientific">Ochrobactrum quorumnocens</name>
    <dbReference type="NCBI Taxonomy" id="271865"/>
    <lineage>
        <taxon>Bacteria</taxon>
        <taxon>Pseudomonadati</taxon>
        <taxon>Pseudomonadota</taxon>
        <taxon>Alphaproteobacteria</taxon>
        <taxon>Hyphomicrobiales</taxon>
        <taxon>Brucellaceae</taxon>
        <taxon>Brucella/Ochrobactrum group</taxon>
        <taxon>Ochrobactrum</taxon>
    </lineage>
</organism>
<evidence type="ECO:0000259" key="2">
    <source>
        <dbReference type="Pfam" id="PF02657"/>
    </source>
</evidence>
<comment type="similarity">
    <text evidence="1">Belongs to the SufE family.</text>
</comment>
<reference evidence="3 4" key="1">
    <citation type="submission" date="2017-07" db="EMBL/GenBank/DDBJ databases">
        <title>Phylogenetic study on the rhizospheric bacterium Ochrobactrum sp. A44.</title>
        <authorList>
            <person name="Krzyzanowska D.M."/>
            <person name="Ossowicki A."/>
            <person name="Rajewska M."/>
            <person name="Maciag T."/>
            <person name="Kaczynski Z."/>
            <person name="Czerwicka M."/>
            <person name="Jafra S."/>
        </authorList>
    </citation>
    <scope>NUCLEOTIDE SEQUENCE [LARGE SCALE GENOMIC DNA]</scope>
    <source>
        <strain evidence="3 4">A44</strain>
    </source>
</reference>
<name>A0A248UJA7_9HYPH</name>
<dbReference type="PANTHER" id="PTHR43597:SF5">
    <property type="entry name" value="SUFE-LIKE PROTEIN 2, CHLOROPLASTIC"/>
    <property type="match status" value="1"/>
</dbReference>
<feature type="domain" description="Fe-S metabolism associated" evidence="2">
    <location>
        <begin position="10"/>
        <end position="132"/>
    </location>
</feature>
<accession>A0A248UJA7</accession>
<dbReference type="KEGG" id="och:CES85_0609"/>
<dbReference type="EMBL" id="CP022604">
    <property type="protein sequence ID" value="ASV86913.1"/>
    <property type="molecule type" value="Genomic_DNA"/>
</dbReference>
<evidence type="ECO:0000313" key="4">
    <source>
        <dbReference type="Proteomes" id="UP000215256"/>
    </source>
</evidence>